<name>A0A4Q2DE65_9AGAR</name>
<dbReference type="PROSITE" id="PS50014">
    <property type="entry name" value="BROMODOMAIN_2"/>
    <property type="match status" value="1"/>
</dbReference>
<dbReference type="InterPro" id="IPR013083">
    <property type="entry name" value="Znf_RING/FYVE/PHD"/>
</dbReference>
<feature type="domain" description="Bromo" evidence="11">
    <location>
        <begin position="469"/>
        <end position="539"/>
    </location>
</feature>
<dbReference type="InterPro" id="IPR011011">
    <property type="entry name" value="Znf_FYVE_PHD"/>
</dbReference>
<dbReference type="CDD" id="cd15492">
    <property type="entry name" value="PHD_BRPF_JADE_like"/>
    <property type="match status" value="1"/>
</dbReference>
<evidence type="ECO:0000256" key="6">
    <source>
        <dbReference type="ARBA" id="ARBA00023117"/>
    </source>
</evidence>
<dbReference type="PANTHER" id="PTHR13793">
    <property type="entry name" value="PHD FINGER PROTEINS"/>
    <property type="match status" value="1"/>
</dbReference>
<feature type="region of interest" description="Disordered" evidence="10">
    <location>
        <begin position="1143"/>
        <end position="1166"/>
    </location>
</feature>
<dbReference type="GO" id="GO:0006325">
    <property type="term" value="P:chromatin organization"/>
    <property type="evidence" value="ECO:0007669"/>
    <property type="project" value="UniProtKB-ARBA"/>
</dbReference>
<feature type="domain" description="PHD-type" evidence="12">
    <location>
        <begin position="131"/>
        <end position="181"/>
    </location>
</feature>
<dbReference type="InterPro" id="IPR050701">
    <property type="entry name" value="Histone_Mod_Regulator"/>
</dbReference>
<organism evidence="14 15">
    <name type="scientific">Candolleomyces aberdarensis</name>
    <dbReference type="NCBI Taxonomy" id="2316362"/>
    <lineage>
        <taxon>Eukaryota</taxon>
        <taxon>Fungi</taxon>
        <taxon>Dikarya</taxon>
        <taxon>Basidiomycota</taxon>
        <taxon>Agaricomycotina</taxon>
        <taxon>Agaricomycetes</taxon>
        <taxon>Agaricomycetidae</taxon>
        <taxon>Agaricales</taxon>
        <taxon>Agaricineae</taxon>
        <taxon>Psathyrellaceae</taxon>
        <taxon>Candolleomyces</taxon>
    </lineage>
</organism>
<feature type="compositionally biased region" description="Pro residues" evidence="10">
    <location>
        <begin position="627"/>
        <end position="637"/>
    </location>
</feature>
<dbReference type="FunFam" id="3.30.40.10:FF:000007">
    <property type="entry name" value="Bromodomain containing 1, isoform CRA_b"/>
    <property type="match status" value="1"/>
</dbReference>
<proteinExistence type="predicted"/>
<feature type="compositionally biased region" description="Basic residues" evidence="10">
    <location>
        <begin position="903"/>
        <end position="914"/>
    </location>
</feature>
<dbReference type="GO" id="GO:0005634">
    <property type="term" value="C:nucleus"/>
    <property type="evidence" value="ECO:0007669"/>
    <property type="project" value="UniProtKB-SubCell"/>
</dbReference>
<accession>A0A4Q2DE65</accession>
<evidence type="ECO:0000256" key="1">
    <source>
        <dbReference type="ARBA" id="ARBA00004123"/>
    </source>
</evidence>
<dbReference type="InterPro" id="IPR019542">
    <property type="entry name" value="Enhancer_polycomb-like_N"/>
</dbReference>
<dbReference type="EMBL" id="SDEE01000295">
    <property type="protein sequence ID" value="RXW18027.1"/>
    <property type="molecule type" value="Genomic_DNA"/>
</dbReference>
<dbReference type="PROSITE" id="PS01359">
    <property type="entry name" value="ZF_PHD_1"/>
    <property type="match status" value="1"/>
</dbReference>
<feature type="region of interest" description="Disordered" evidence="10">
    <location>
        <begin position="567"/>
        <end position="587"/>
    </location>
</feature>
<dbReference type="Pfam" id="PF00439">
    <property type="entry name" value="Bromodomain"/>
    <property type="match status" value="1"/>
</dbReference>
<keyword evidence="5" id="KW-0862">Zinc</keyword>
<sequence>MARGGHPPGNVVLPKVEFEKVNDDVSTGGPPGVGDGQARSFGYNDGYPFTRGELYIRHIEPLEIDLARQVEYDMDEQDAEWLDAVNQERRKEQLDHITAETFEIIMDRLEKEWFDLTKNLPKSDLAMPSEDSTCAVCDDSEGENSNAIVFCDGCNLAVHQDCYGVPYIPEGQWLCRKCTVSPENPVQCYLCPNEGGAFKQTIHGEWVHLLCAIWVPETRVANDVFMEPITGIEKISKQRWKLRCCICDVREGACIQCAKASCFIAFHATCARQEKLLMPMKTTQGSEPATLQAFCERHLPIEQQNTRAAALEAEAEQDDDNAKLSSKSARAYNKTYKPGPPIVPSIIVNRISQYIHRIKIRKKVEFVQLVCRYWSLKREARRGAPLLKRLHLEPWTAGGGKIQTIEEKRMKLDQLQRLRKDLAYVKTLALLVKWRELRKLKQTEIIHQVLSSALYPHEAALRLALEKIMQQDKQDFFKNPVNKNEVPDYFDIVLNPMCWSMIEDRLDKHEYWDVKSFRDDIDLVINNALLYNLQGTPFWKAALKVRTVSQPLLNDLEKLALPQRSLPHRPDAAADSESPPPPVGDLESPLEVLELLVNNSAISDNLGLEIQSDPITSLFSVEEARYKPPPPLSPLSPPKSKKSSRKRDRRAERSRSKKARNRTTSGASASVEPGVTLAIQLPEEGAVVLQRMKVEADIEGRMLDLREPRTRASIAAAVAFEKEALLPEEEQITPPLFTAPPDSTASSGPGPLKPQKKRPSMSLPPSTTPRVVEDVDNQDSFQFFNTGWILPPDTKRHGRAPVEKQILPPPRKKQKTDHTGARQSTVSTAPSEPHLSSPPPDAREASTSAGPSLSNKMEIDPFSVPPGQAFPPGASFDEAVIQRTTMDASGRVVIEELDTPSTRRQKSLKKKAEKRKSAASAGEAPSASGLVRIIEQGTTVGEPEGEMMIMSSPAPPPISAGGPSTPAPTSASAVAGPPSLSSYVPGASKQQGDSNEDMDSESELSELSELPSEVASSQRDGVVPDEEEEPAPKKTPLQAKRVRGKRRLMELYDSGTLVWAKADDILTQFKETRSRRKMKLYIVRFYDRGSTWAYLGREKLKMLGEDDKLDNDMISTPSINQRWKNPKVRAECRAAYRKAYGEMESKTDADADADGEPEEEGNATDT</sequence>
<dbReference type="Gene3D" id="3.30.40.10">
    <property type="entry name" value="Zinc/RING finger domain, C3HC4 (zinc finger)"/>
    <property type="match status" value="2"/>
</dbReference>
<keyword evidence="2" id="KW-0479">Metal-binding</keyword>
<dbReference type="GO" id="GO:0008270">
    <property type="term" value="F:zinc ion binding"/>
    <property type="evidence" value="ECO:0007669"/>
    <property type="project" value="UniProtKB-KW"/>
</dbReference>
<evidence type="ECO:0000259" key="12">
    <source>
        <dbReference type="PROSITE" id="PS50016"/>
    </source>
</evidence>
<dbReference type="InterPro" id="IPR019787">
    <property type="entry name" value="Znf_PHD-finger"/>
</dbReference>
<dbReference type="GO" id="GO:0006357">
    <property type="term" value="P:regulation of transcription by RNA polymerase II"/>
    <property type="evidence" value="ECO:0007669"/>
    <property type="project" value="TreeGrafter"/>
</dbReference>
<keyword evidence="7" id="KW-0539">Nucleus</keyword>
<feature type="compositionally biased region" description="Low complexity" evidence="10">
    <location>
        <begin position="918"/>
        <end position="929"/>
    </location>
</feature>
<dbReference type="PANTHER" id="PTHR13793:SF107">
    <property type="entry name" value="BROMODOMAIN-CONTAINING PROTEIN HOMOLOG"/>
    <property type="match status" value="1"/>
</dbReference>
<dbReference type="InterPro" id="IPR019786">
    <property type="entry name" value="Zinc_finger_PHD-type_CS"/>
</dbReference>
<protein>
    <submittedName>
        <fullName evidence="14">Uncharacterized protein</fullName>
    </submittedName>
</protein>
<evidence type="ECO:0000256" key="8">
    <source>
        <dbReference type="PROSITE-ProRule" id="PRU00035"/>
    </source>
</evidence>
<evidence type="ECO:0000256" key="4">
    <source>
        <dbReference type="ARBA" id="ARBA00022771"/>
    </source>
</evidence>
<dbReference type="InterPro" id="IPR036427">
    <property type="entry name" value="Bromodomain-like_sf"/>
</dbReference>
<evidence type="ECO:0000256" key="10">
    <source>
        <dbReference type="SAM" id="MobiDB-lite"/>
    </source>
</evidence>
<feature type="compositionally biased region" description="Low complexity" evidence="10">
    <location>
        <begin position="959"/>
        <end position="979"/>
    </location>
</feature>
<dbReference type="SUPFAM" id="SSF63748">
    <property type="entry name" value="Tudor/PWWP/MBT"/>
    <property type="match status" value="1"/>
</dbReference>
<evidence type="ECO:0000256" key="5">
    <source>
        <dbReference type="ARBA" id="ARBA00022833"/>
    </source>
</evidence>
<feature type="compositionally biased region" description="Basic residues" evidence="10">
    <location>
        <begin position="639"/>
        <end position="648"/>
    </location>
</feature>
<reference evidence="14 15" key="1">
    <citation type="submission" date="2019-01" db="EMBL/GenBank/DDBJ databases">
        <title>Draft genome sequence of Psathyrella aberdarensis IHI B618.</title>
        <authorList>
            <person name="Buettner E."/>
            <person name="Kellner H."/>
        </authorList>
    </citation>
    <scope>NUCLEOTIDE SEQUENCE [LARGE SCALE GENOMIC DNA]</scope>
    <source>
        <strain evidence="14 15">IHI B618</strain>
    </source>
</reference>
<dbReference type="Pfam" id="PF13831">
    <property type="entry name" value="PHD_2"/>
    <property type="match status" value="1"/>
</dbReference>
<dbReference type="OrthoDB" id="20839at2759"/>
<dbReference type="Pfam" id="PF13832">
    <property type="entry name" value="zf-HC5HC2H_2"/>
    <property type="match status" value="1"/>
</dbReference>
<comment type="subcellular location">
    <subcellularLocation>
        <location evidence="1">Nucleus</location>
    </subcellularLocation>
</comment>
<feature type="compositionally biased region" description="Polar residues" evidence="10">
    <location>
        <begin position="845"/>
        <end position="855"/>
    </location>
</feature>
<feature type="compositionally biased region" description="Acidic residues" evidence="10">
    <location>
        <begin position="1150"/>
        <end position="1166"/>
    </location>
</feature>
<dbReference type="SUPFAM" id="SSF57903">
    <property type="entry name" value="FYVE/PHD zinc finger"/>
    <property type="match status" value="1"/>
</dbReference>
<dbReference type="Gene3D" id="1.20.920.10">
    <property type="entry name" value="Bromodomain-like"/>
    <property type="match status" value="1"/>
</dbReference>
<evidence type="ECO:0000313" key="14">
    <source>
        <dbReference type="EMBL" id="RXW18027.1"/>
    </source>
</evidence>
<feature type="domain" description="PHD-type" evidence="13">
    <location>
        <begin position="185"/>
        <end position="299"/>
    </location>
</feature>
<feature type="compositionally biased region" description="Polar residues" evidence="10">
    <location>
        <begin position="821"/>
        <end position="830"/>
    </location>
</feature>
<evidence type="ECO:0000259" key="11">
    <source>
        <dbReference type="PROSITE" id="PS50014"/>
    </source>
</evidence>
<dbReference type="InterPro" id="IPR034732">
    <property type="entry name" value="EPHD"/>
</dbReference>
<dbReference type="SMART" id="SM00249">
    <property type="entry name" value="PHD"/>
    <property type="match status" value="2"/>
</dbReference>
<dbReference type="STRING" id="2316362.A0A4Q2DE65"/>
<keyword evidence="3" id="KW-0677">Repeat</keyword>
<feature type="region of interest" description="Disordered" evidence="10">
    <location>
        <begin position="626"/>
        <end position="671"/>
    </location>
</feature>
<dbReference type="CDD" id="cd04369">
    <property type="entry name" value="Bromodomain"/>
    <property type="match status" value="1"/>
</dbReference>
<dbReference type="FunFam" id="3.30.40.10:FF:000008">
    <property type="entry name" value="Bromodomain containing 1, isoform CRA_a"/>
    <property type="match status" value="1"/>
</dbReference>
<dbReference type="Proteomes" id="UP000290288">
    <property type="component" value="Unassembled WGS sequence"/>
</dbReference>
<evidence type="ECO:0000256" key="2">
    <source>
        <dbReference type="ARBA" id="ARBA00022723"/>
    </source>
</evidence>
<evidence type="ECO:0000256" key="9">
    <source>
        <dbReference type="PROSITE-ProRule" id="PRU00146"/>
    </source>
</evidence>
<dbReference type="Pfam" id="PF10513">
    <property type="entry name" value="EPL1"/>
    <property type="match status" value="1"/>
</dbReference>
<evidence type="ECO:0000259" key="13">
    <source>
        <dbReference type="PROSITE" id="PS51805"/>
    </source>
</evidence>
<keyword evidence="15" id="KW-1185">Reference proteome</keyword>
<dbReference type="PROSITE" id="PS50016">
    <property type="entry name" value="ZF_PHD_2"/>
    <property type="match status" value="1"/>
</dbReference>
<evidence type="ECO:0000256" key="3">
    <source>
        <dbReference type="ARBA" id="ARBA00022737"/>
    </source>
</evidence>
<dbReference type="AlphaFoldDB" id="A0A4Q2DE65"/>
<feature type="compositionally biased region" description="Acidic residues" evidence="10">
    <location>
        <begin position="994"/>
        <end position="1006"/>
    </location>
</feature>
<dbReference type="SMART" id="SM00297">
    <property type="entry name" value="BROMO"/>
    <property type="match status" value="1"/>
</dbReference>
<dbReference type="PRINTS" id="PR00503">
    <property type="entry name" value="BROMODOMAIN"/>
</dbReference>
<gene>
    <name evidence="14" type="ORF">EST38_g7837</name>
</gene>
<dbReference type="InterPro" id="IPR001487">
    <property type="entry name" value="Bromodomain"/>
</dbReference>
<dbReference type="InterPro" id="IPR001965">
    <property type="entry name" value="Znf_PHD"/>
</dbReference>
<dbReference type="SUPFAM" id="SSF47370">
    <property type="entry name" value="Bromodomain"/>
    <property type="match status" value="1"/>
</dbReference>
<keyword evidence="4 9" id="KW-0863">Zinc-finger</keyword>
<comment type="caution">
    <text evidence="14">The sequence shown here is derived from an EMBL/GenBank/DDBJ whole genome shotgun (WGS) entry which is preliminary data.</text>
</comment>
<evidence type="ECO:0000313" key="15">
    <source>
        <dbReference type="Proteomes" id="UP000290288"/>
    </source>
</evidence>
<feature type="region of interest" description="Disordered" evidence="10">
    <location>
        <begin position="733"/>
        <end position="1041"/>
    </location>
</feature>
<feature type="compositionally biased region" description="Low complexity" evidence="10">
    <location>
        <begin position="1007"/>
        <end position="1017"/>
    </location>
</feature>
<dbReference type="PROSITE" id="PS51805">
    <property type="entry name" value="EPHD"/>
    <property type="match status" value="1"/>
</dbReference>
<evidence type="ECO:0000256" key="7">
    <source>
        <dbReference type="ARBA" id="ARBA00023242"/>
    </source>
</evidence>
<dbReference type="Gene3D" id="2.30.30.140">
    <property type="match status" value="1"/>
</dbReference>
<keyword evidence="6 8" id="KW-0103">Bromodomain</keyword>